<feature type="domain" description="Thioredoxin" evidence="2">
    <location>
        <begin position="40"/>
        <end position="179"/>
    </location>
</feature>
<keyword evidence="4" id="KW-1185">Reference proteome</keyword>
<dbReference type="SUPFAM" id="SSF52833">
    <property type="entry name" value="Thioredoxin-like"/>
    <property type="match status" value="1"/>
</dbReference>
<dbReference type="OrthoDB" id="25753at2"/>
<reference evidence="3 4" key="1">
    <citation type="submission" date="2018-05" db="EMBL/GenBank/DDBJ databases">
        <title>Genomic Encyclopedia of Type Strains, Phase III (KMG-III): the genomes of soil and plant-associated and newly described type strains.</title>
        <authorList>
            <person name="Whitman W."/>
        </authorList>
    </citation>
    <scope>NUCLEOTIDE SEQUENCE [LARGE SCALE GENOMIC DNA]</scope>
    <source>
        <strain evidence="3 4">CECT 5696</strain>
    </source>
</reference>
<comment type="caution">
    <text evidence="3">The sequence shown here is derived from an EMBL/GenBank/DDBJ whole genome shotgun (WGS) entry which is preliminary data.</text>
</comment>
<proteinExistence type="predicted"/>
<dbReference type="InterPro" id="IPR000866">
    <property type="entry name" value="AhpC/TSA"/>
</dbReference>
<organism evidence="3 4">
    <name type="scientific">Paenibacillus cellulosilyticus</name>
    <dbReference type="NCBI Taxonomy" id="375489"/>
    <lineage>
        <taxon>Bacteria</taxon>
        <taxon>Bacillati</taxon>
        <taxon>Bacillota</taxon>
        <taxon>Bacilli</taxon>
        <taxon>Bacillales</taxon>
        <taxon>Paenibacillaceae</taxon>
        <taxon>Paenibacillus</taxon>
    </lineage>
</organism>
<sequence length="180" mass="20079">MDRKRRLILVFLCAAALVVVAIVQYTNSKSDTAAASASKPKAGYPAPVIDLPNLQDETVTVGGKSDQIQLINFWAAWCGPCELEAPDLQSAFEKYGDQIAFRGVNSTKYDRERDARNFVDEQKLTFPILMDREGDATDEYKVKSYPTTFVVDKNGTIVERIEGVMTEEDVARIVKEYANT</sequence>
<dbReference type="PANTHER" id="PTHR42852">
    <property type="entry name" value="THIOL:DISULFIDE INTERCHANGE PROTEIN DSBE"/>
    <property type="match status" value="1"/>
</dbReference>
<evidence type="ECO:0000313" key="3">
    <source>
        <dbReference type="EMBL" id="PWV99647.1"/>
    </source>
</evidence>
<gene>
    <name evidence="3" type="ORF">DFQ01_11319</name>
</gene>
<dbReference type="Proteomes" id="UP000246635">
    <property type="component" value="Unassembled WGS sequence"/>
</dbReference>
<dbReference type="EMBL" id="QGTQ01000013">
    <property type="protein sequence ID" value="PWV99647.1"/>
    <property type="molecule type" value="Genomic_DNA"/>
</dbReference>
<keyword evidence="1" id="KW-1015">Disulfide bond</keyword>
<dbReference type="InterPro" id="IPR017937">
    <property type="entry name" value="Thioredoxin_CS"/>
</dbReference>
<dbReference type="CDD" id="cd02966">
    <property type="entry name" value="TlpA_like_family"/>
    <property type="match status" value="1"/>
</dbReference>
<dbReference type="InterPro" id="IPR013766">
    <property type="entry name" value="Thioredoxin_domain"/>
</dbReference>
<protein>
    <submittedName>
        <fullName evidence="3">Peroxiredoxin</fullName>
    </submittedName>
</protein>
<evidence type="ECO:0000259" key="2">
    <source>
        <dbReference type="PROSITE" id="PS51352"/>
    </source>
</evidence>
<dbReference type="GO" id="GO:0016209">
    <property type="term" value="F:antioxidant activity"/>
    <property type="evidence" value="ECO:0007669"/>
    <property type="project" value="InterPro"/>
</dbReference>
<dbReference type="InterPro" id="IPR036249">
    <property type="entry name" value="Thioredoxin-like_sf"/>
</dbReference>
<dbReference type="InterPro" id="IPR050553">
    <property type="entry name" value="Thioredoxin_ResA/DsbE_sf"/>
</dbReference>
<dbReference type="PANTHER" id="PTHR42852:SF13">
    <property type="entry name" value="PROTEIN DIPZ"/>
    <property type="match status" value="1"/>
</dbReference>
<dbReference type="Pfam" id="PF00578">
    <property type="entry name" value="AhpC-TSA"/>
    <property type="match status" value="1"/>
</dbReference>
<name>A0A2V2YTJ3_9BACL</name>
<dbReference type="AlphaFoldDB" id="A0A2V2YTJ3"/>
<dbReference type="Gene3D" id="3.40.30.10">
    <property type="entry name" value="Glutaredoxin"/>
    <property type="match status" value="1"/>
</dbReference>
<dbReference type="PROSITE" id="PS51352">
    <property type="entry name" value="THIOREDOXIN_2"/>
    <property type="match status" value="1"/>
</dbReference>
<evidence type="ECO:0000256" key="1">
    <source>
        <dbReference type="ARBA" id="ARBA00023157"/>
    </source>
</evidence>
<accession>A0A2V2YTJ3</accession>
<dbReference type="GO" id="GO:0016491">
    <property type="term" value="F:oxidoreductase activity"/>
    <property type="evidence" value="ECO:0007669"/>
    <property type="project" value="InterPro"/>
</dbReference>
<dbReference type="RefSeq" id="WP_110045038.1">
    <property type="nucleotide sequence ID" value="NZ_CP054612.1"/>
</dbReference>
<evidence type="ECO:0000313" key="4">
    <source>
        <dbReference type="Proteomes" id="UP000246635"/>
    </source>
</evidence>
<dbReference type="PROSITE" id="PS00194">
    <property type="entry name" value="THIOREDOXIN_1"/>
    <property type="match status" value="1"/>
</dbReference>